<name>A0A9P0JGS2_9DIPT</name>
<evidence type="ECO:0000256" key="2">
    <source>
        <dbReference type="SAM" id="MobiDB-lite"/>
    </source>
</evidence>
<gene>
    <name evidence="3" type="ORF">CHIRRI_LOCUS15017</name>
</gene>
<feature type="region of interest" description="Disordered" evidence="2">
    <location>
        <begin position="1"/>
        <end position="70"/>
    </location>
</feature>
<proteinExistence type="predicted"/>
<feature type="compositionally biased region" description="Basic and acidic residues" evidence="2">
    <location>
        <begin position="824"/>
        <end position="835"/>
    </location>
</feature>
<keyword evidence="4" id="KW-1185">Reference proteome</keyword>
<keyword evidence="1" id="KW-0175">Coiled coil</keyword>
<evidence type="ECO:0000313" key="4">
    <source>
        <dbReference type="Proteomes" id="UP001153620"/>
    </source>
</evidence>
<evidence type="ECO:0000256" key="1">
    <source>
        <dbReference type="SAM" id="Coils"/>
    </source>
</evidence>
<accession>A0A9P0JGS2</accession>
<dbReference type="Proteomes" id="UP001153620">
    <property type="component" value="Chromosome 4"/>
</dbReference>
<feature type="compositionally biased region" description="Polar residues" evidence="2">
    <location>
        <begin position="1557"/>
        <end position="1566"/>
    </location>
</feature>
<evidence type="ECO:0000313" key="3">
    <source>
        <dbReference type="EMBL" id="CAH1735760.1"/>
    </source>
</evidence>
<protein>
    <submittedName>
        <fullName evidence="3">Uncharacterized protein</fullName>
    </submittedName>
</protein>
<reference evidence="3" key="1">
    <citation type="submission" date="2022-01" db="EMBL/GenBank/DDBJ databases">
        <authorList>
            <person name="King R."/>
        </authorList>
    </citation>
    <scope>NUCLEOTIDE SEQUENCE</scope>
</reference>
<dbReference type="EMBL" id="OU895880">
    <property type="protein sequence ID" value="CAH1735760.1"/>
    <property type="molecule type" value="Genomic_DNA"/>
</dbReference>
<feature type="compositionally biased region" description="Low complexity" evidence="2">
    <location>
        <begin position="99"/>
        <end position="164"/>
    </location>
</feature>
<feature type="region of interest" description="Disordered" evidence="2">
    <location>
        <begin position="82"/>
        <end position="192"/>
    </location>
</feature>
<feature type="compositionally biased region" description="Polar residues" evidence="2">
    <location>
        <begin position="82"/>
        <end position="98"/>
    </location>
</feature>
<sequence>MEMDNERRSQSSCDLDKSSSAYHKRKHSSNSISNKSDSSGKNYNHSINNGRKRRRVSCNSQNNDDDDILKLDPIENCVSPYANGSVNNHSNGQNHKTFSNNNNHNNLNNNQKNNNFNSNNFNNNYKNFNNNNNRNNNNNNNNNNRNNNNNNSNLNNNSNNNKSNWYHKNQRYNKGNVKNNNNNNNNNKKPFIPFQQRINDLEERLNQKELQLKESRIDVMNRESDITELRIQHERDFLEIEKNHCRKIKEIQLKEIDLIQIHKDEAMKLRLALENKRDIIAKLRKELLDAQNDILVTRAILETTNNRNVELTGRIADLLDTKKKNMSNKRIQTDQNGVNVETQVDDFDIEMKLKIFHMSPPQSIVVHSTTKHDPLPDIKSDDPRDFIYNDKYIRNDSLDSGVSIDRSESLQSQLSIENGHNDPSDALKFHFLSTNSTQKDKQNELLKLIYKKKLPKNKVNQNLTINIDGTKSDDYVMVDYIESPDEMPGKNLSSENLDISRDYFVDQLKDSKDQEVNESANLVERLNYKQNNQESVNLQNNIKVFSTRLKEGYEDSTEEVQESLINYGEILNEHVIDKSTDSIHSSSGNSIEENSIDKILQKAVIKSTEILNELKDKPQESCPESTKFTEQYSNEARFELLSSNLKESSKNLSKKLNFNKDAIESESNQDISTKISKTKESFKSPSKTYELSPKIYNIPPNIRDCRRSSSDLSKDLSNSIDNLSISSELQDFLNLSESEPNDEVQSNVPISEADFHEFAEKFKEKFKKNMIQKAARESLYIPIIPCYTNDIEKTKHSNESVNNFSDEKILLNNQNEQRIKSTDELKTANETDKNDNNNQELVDATRNDEESKLTTNFIKIENDANVSENDTDIDEFHKSVVRSLIKCESVEDSSDETSSISSQFSTSAYDNTLRNENILNDKILADKNVIDKDLRVAEIVETEVINSIGVADKSNELEKQSVNGGLSTDELKAFSEHESMLISENPKECEDKNHDLVKADLQDLEETIKILEGDSATNHEVCQERSLNSESNIEISVDNIKESCEPSETLTQFKESVLDFSKKSEKTLIEVEKLISQNSINTSQSVAEPLKIFTNLISNDSNVASQTQNSPKVTQNSSKMIQIPTILQNSSITQPITKPQPYVHQNILKNTKKMKKIDDNCPSYLHSFQDFLTKSCIVFNPALNSVENVKSVQQIPSDDLDRNQQEQFKKELQQKQRTKKIVKRRESILVDNFRVKRQKIETRSVDKKMQSGEVLKAAGKLQNIVEHLNDLKNPELEIEKEKVPQNSSFVLHQQNINETQSRNDLLCSKPRNVNQFPFQFNNNQIVSNFSSNESSFSPQTQTSNYQIFENQANVIRNHLGLIDYGSHLICTPYEGCKLISTDFQTNSVNNQQLVVPGQGCDKGLINNEKNNHSEVTNGYADNYNQNISEAGCTSIENDSIPTVNLHDSQYTQHEPLENGNKRCVINDLSKNVVDLKILSTTHNDSQIIHNDSVPASNENYSGRVNELRHSLSCSPVSSVESREYLRSITPEYKGSPSSSSGNDFVMSPVESFEKQEASPTKKSSPFKNIKSPFKIDQKKSRNLPSEDEMGVCSQIVATTLKKSQQQREMSRSSEERMLQSGNFQGYSRNEQFYGYRNERVESGFVTSEGIDRNDKFDRHNVNNSSKFNENRFNLRHDKNRRNSVHDSVHNRLNVSPNDKKFFERSGSLLSQDLLPKSSKYLRSNSYQEPQFKQNSRTPLTIPFKPIKEPSFTNDNPNIQHIKNIIPSPSLSPPSLIIDENNFKRAQNKNEISQLVIAELTVFYELKKFESDNPKELFKSMARAITYHFYDKNPDNVPNKNAIKNYVMEVFFNYGTIRSEKDFLLSEDYGDDF</sequence>
<feature type="region of interest" description="Disordered" evidence="2">
    <location>
        <begin position="1550"/>
        <end position="1588"/>
    </location>
</feature>
<feature type="compositionally biased region" description="Low complexity" evidence="2">
    <location>
        <begin position="29"/>
        <end position="42"/>
    </location>
</feature>
<feature type="compositionally biased region" description="Low complexity" evidence="2">
    <location>
        <begin position="173"/>
        <end position="189"/>
    </location>
</feature>
<reference evidence="3" key="2">
    <citation type="submission" date="2022-10" db="EMBL/GenBank/DDBJ databases">
        <authorList>
            <consortium name="ENA_rothamsted_submissions"/>
            <consortium name="culmorum"/>
            <person name="King R."/>
        </authorList>
    </citation>
    <scope>NUCLEOTIDE SEQUENCE</scope>
</reference>
<organism evidence="3 4">
    <name type="scientific">Chironomus riparius</name>
    <dbReference type="NCBI Taxonomy" id="315576"/>
    <lineage>
        <taxon>Eukaryota</taxon>
        <taxon>Metazoa</taxon>
        <taxon>Ecdysozoa</taxon>
        <taxon>Arthropoda</taxon>
        <taxon>Hexapoda</taxon>
        <taxon>Insecta</taxon>
        <taxon>Pterygota</taxon>
        <taxon>Neoptera</taxon>
        <taxon>Endopterygota</taxon>
        <taxon>Diptera</taxon>
        <taxon>Nematocera</taxon>
        <taxon>Chironomoidea</taxon>
        <taxon>Chironomidae</taxon>
        <taxon>Chironominae</taxon>
        <taxon>Chironomus</taxon>
    </lineage>
</organism>
<feature type="compositionally biased region" description="Basic and acidic residues" evidence="2">
    <location>
        <begin position="1"/>
        <end position="17"/>
    </location>
</feature>
<feature type="region of interest" description="Disordered" evidence="2">
    <location>
        <begin position="824"/>
        <end position="848"/>
    </location>
</feature>
<feature type="coiled-coil region" evidence="1">
    <location>
        <begin position="266"/>
        <end position="293"/>
    </location>
</feature>